<gene>
    <name evidence="3" type="ORF">NCTC12967_00833</name>
</gene>
<dbReference type="Pfam" id="PF11796">
    <property type="entry name" value="DUF3323"/>
    <property type="match status" value="1"/>
</dbReference>
<name>A0A448MWI2_9ACTN</name>
<feature type="domain" description="Conserved hypothetical protein CHP02679 N terminus" evidence="2">
    <location>
        <begin position="35"/>
        <end position="237"/>
    </location>
</feature>
<feature type="domain" description="DUF2399" evidence="1">
    <location>
        <begin position="258"/>
        <end position="351"/>
    </location>
</feature>
<evidence type="ECO:0000313" key="3">
    <source>
        <dbReference type="EMBL" id="VEH69560.1"/>
    </source>
</evidence>
<dbReference type="EMBL" id="LR134406">
    <property type="protein sequence ID" value="VEH69560.1"/>
    <property type="molecule type" value="Genomic_DNA"/>
</dbReference>
<reference evidence="3 4" key="1">
    <citation type="submission" date="2018-12" db="EMBL/GenBank/DDBJ databases">
        <authorList>
            <consortium name="Pathogen Informatics"/>
        </authorList>
    </citation>
    <scope>NUCLEOTIDE SEQUENCE [LARGE SCALE GENOMIC DNA]</scope>
    <source>
        <strain evidence="3 4">NCTC12967</strain>
    </source>
</reference>
<evidence type="ECO:0000259" key="2">
    <source>
        <dbReference type="Pfam" id="PF11796"/>
    </source>
</evidence>
<dbReference type="Pfam" id="PF09664">
    <property type="entry name" value="DUF2399"/>
    <property type="match status" value="1"/>
</dbReference>
<protein>
    <submittedName>
        <fullName evidence="3">Protein of uncharacterized function C-terminus (DUF2399)</fullName>
    </submittedName>
</protein>
<dbReference type="RefSeq" id="WP_082793857.1">
    <property type="nucleotide sequence ID" value="NZ_LR134406.1"/>
</dbReference>
<accession>A0A448MWI2</accession>
<evidence type="ECO:0000259" key="1">
    <source>
        <dbReference type="Pfam" id="PF09664"/>
    </source>
</evidence>
<proteinExistence type="predicted"/>
<dbReference type="AlphaFoldDB" id="A0A448MWI2"/>
<sequence>MSVPGYLLAWARLPGPARLLAEVRRRRERGWRGDRGEVSLDWSPSERRDIGRFLKADWRESGRGVRASELRQGLRAHGAGLDELLVALGGPLRDLRGERAEAEQARESDRAAGLALLRGAVGDWGDDLTVVARGILQPAPSWALLAGEVADVLAATGEEPRRLAELAAALFRDPHALDRSTPLGRACVRSLELRRAVTEGGSYRDPLEDAQLWSAAWAGAGVICDAVSAQVLVLNLPLTGNAPAVRLCHAAPGEPVWLTLRSLRGAWELARGAEVFVCENPTVLEAAADRHGAASRPLVCTFGLPSQAAWELLTGLGDVRCHVRADGDVVGWRIVNQLRDRLPGAFTWRMPEGCTAYEEELLEDLLSDLKGDTLGP</sequence>
<dbReference type="InterPro" id="IPR024466">
    <property type="entry name" value="CHP02679_N"/>
</dbReference>
<dbReference type="GeneID" id="64406314"/>
<dbReference type="InterPro" id="IPR024465">
    <property type="entry name" value="DUF2399"/>
</dbReference>
<dbReference type="Proteomes" id="UP000273044">
    <property type="component" value="Chromosome"/>
</dbReference>
<organism evidence="3 4">
    <name type="scientific">Arachnia propionica</name>
    <dbReference type="NCBI Taxonomy" id="1750"/>
    <lineage>
        <taxon>Bacteria</taxon>
        <taxon>Bacillati</taxon>
        <taxon>Actinomycetota</taxon>
        <taxon>Actinomycetes</taxon>
        <taxon>Propionibacteriales</taxon>
        <taxon>Propionibacteriaceae</taxon>
        <taxon>Arachnia</taxon>
    </lineage>
</organism>
<keyword evidence="4" id="KW-1185">Reference proteome</keyword>
<evidence type="ECO:0000313" key="4">
    <source>
        <dbReference type="Proteomes" id="UP000273044"/>
    </source>
</evidence>